<keyword evidence="6" id="KW-1185">Reference proteome</keyword>
<dbReference type="InterPro" id="IPR037171">
    <property type="entry name" value="NagB/RpiA_transferase-like"/>
</dbReference>
<dbReference type="Pfam" id="PF13336">
    <property type="entry name" value="AcetylCoA_hyd_C"/>
    <property type="match status" value="1"/>
</dbReference>
<dbReference type="Proteomes" id="UP001595752">
    <property type="component" value="Unassembled WGS sequence"/>
</dbReference>
<dbReference type="Gene3D" id="3.30.750.70">
    <property type="entry name" value="4-hydroxybutyrate coenzyme like domains"/>
    <property type="match status" value="1"/>
</dbReference>
<accession>A0ABV8B4E9</accession>
<gene>
    <name evidence="5" type="ORF">ACFOU2_13840</name>
</gene>
<comment type="similarity">
    <text evidence="1">Belongs to the acetyl-CoA hydrolase/transferase family.</text>
</comment>
<dbReference type="SUPFAM" id="SSF100950">
    <property type="entry name" value="NagB/RpiA/CoA transferase-like"/>
    <property type="match status" value="2"/>
</dbReference>
<dbReference type="Pfam" id="PF02550">
    <property type="entry name" value="AcetylCoA_hydro"/>
    <property type="match status" value="1"/>
</dbReference>
<dbReference type="EMBL" id="JBHRZT010000052">
    <property type="protein sequence ID" value="MFC3884527.1"/>
    <property type="molecule type" value="Genomic_DNA"/>
</dbReference>
<proteinExistence type="inferred from homology"/>
<evidence type="ECO:0000256" key="2">
    <source>
        <dbReference type="ARBA" id="ARBA00022679"/>
    </source>
</evidence>
<reference evidence="6" key="1">
    <citation type="journal article" date="2019" name="Int. J. Syst. Evol. Microbiol.">
        <title>The Global Catalogue of Microorganisms (GCM) 10K type strain sequencing project: providing services to taxonomists for standard genome sequencing and annotation.</title>
        <authorList>
            <consortium name="The Broad Institute Genomics Platform"/>
            <consortium name="The Broad Institute Genome Sequencing Center for Infectious Disease"/>
            <person name="Wu L."/>
            <person name="Ma J."/>
        </authorList>
    </citation>
    <scope>NUCLEOTIDE SEQUENCE [LARGE SCALE GENOMIC DNA]</scope>
    <source>
        <strain evidence="6">CCUG 61889</strain>
    </source>
</reference>
<keyword evidence="2" id="KW-0808">Transferase</keyword>
<comment type="caution">
    <text evidence="5">The sequence shown here is derived from an EMBL/GenBank/DDBJ whole genome shotgun (WGS) entry which is preliminary data.</text>
</comment>
<dbReference type="Gene3D" id="3.40.1080.20">
    <property type="entry name" value="Acetyl-CoA hydrolase/transferase C-terminal domain"/>
    <property type="match status" value="1"/>
</dbReference>
<dbReference type="InterPro" id="IPR026888">
    <property type="entry name" value="AcetylCoA_hyd_C"/>
</dbReference>
<dbReference type="InterPro" id="IPR038460">
    <property type="entry name" value="AcetylCoA_hyd_C_sf"/>
</dbReference>
<dbReference type="InterPro" id="IPR003702">
    <property type="entry name" value="ActCoA_hydro_N"/>
</dbReference>
<feature type="domain" description="Acetyl-CoA hydrolase/transferase C-terminal" evidence="4">
    <location>
        <begin position="268"/>
        <end position="419"/>
    </location>
</feature>
<keyword evidence="5" id="KW-0378">Hydrolase</keyword>
<evidence type="ECO:0000256" key="1">
    <source>
        <dbReference type="ARBA" id="ARBA00009632"/>
    </source>
</evidence>
<protein>
    <submittedName>
        <fullName evidence="5">Acetyl-CoA hydrolase/transferase family protein</fullName>
    </submittedName>
</protein>
<feature type="domain" description="Acetyl-CoA hydrolase/transferase N-terminal" evidence="3">
    <location>
        <begin position="72"/>
        <end position="181"/>
    </location>
</feature>
<evidence type="ECO:0000313" key="6">
    <source>
        <dbReference type="Proteomes" id="UP001595752"/>
    </source>
</evidence>
<evidence type="ECO:0000313" key="5">
    <source>
        <dbReference type="EMBL" id="MFC3884527.1"/>
    </source>
</evidence>
<dbReference type="InterPro" id="IPR046433">
    <property type="entry name" value="ActCoA_hydro"/>
</dbReference>
<dbReference type="PANTHER" id="PTHR21432:SF20">
    <property type="entry name" value="ACETYL-COA HYDROLASE"/>
    <property type="match status" value="1"/>
</dbReference>
<evidence type="ECO:0000259" key="4">
    <source>
        <dbReference type="Pfam" id="PF13336"/>
    </source>
</evidence>
<dbReference type="GO" id="GO:0016787">
    <property type="term" value="F:hydrolase activity"/>
    <property type="evidence" value="ECO:0007669"/>
    <property type="project" value="UniProtKB-KW"/>
</dbReference>
<dbReference type="RefSeq" id="WP_377916048.1">
    <property type="nucleotide sequence ID" value="NZ_JBHRZT010000052.1"/>
</dbReference>
<evidence type="ECO:0000259" key="3">
    <source>
        <dbReference type="Pfam" id="PF02550"/>
    </source>
</evidence>
<dbReference type="PANTHER" id="PTHR21432">
    <property type="entry name" value="ACETYL-COA HYDROLASE-RELATED"/>
    <property type="match status" value="1"/>
</dbReference>
<dbReference type="Gene3D" id="3.40.1080.10">
    <property type="entry name" value="Glutaconate Coenzyme A-transferase"/>
    <property type="match status" value="1"/>
</dbReference>
<name>A0ABV8B4E9_9BACI</name>
<organism evidence="5 6">
    <name type="scientific">Bacillus songklensis</name>
    <dbReference type="NCBI Taxonomy" id="1069116"/>
    <lineage>
        <taxon>Bacteria</taxon>
        <taxon>Bacillati</taxon>
        <taxon>Bacillota</taxon>
        <taxon>Bacilli</taxon>
        <taxon>Bacillales</taxon>
        <taxon>Bacillaceae</taxon>
        <taxon>Bacillus</taxon>
    </lineage>
</organism>
<sequence length="436" mass="48240">MSFYTEYQTKCLTAEQAIHFIEPGDDIIAPVSPGGPPALLNALSGHTKLAGNRIYQMLPFHPAFDIGQERIRQVSIFLSGQDRPGFQQGTIDLLPNHFSDIPSLLLQATTNRVIMATVSTMDENGYFSLGTSLSYVGPLIDKAKTIILEVNENMPRTFGEQNQIHISQVTALIENHVNIPVMPNPKLNEKDYKIGQTIADIIKNGDTLQIGFGSMPNAVMEFLENHRDLGVYTEMLPDKIVDLYESGAITNQNKTLYKGKTTATFALGTQRLYDFIHENEDILMLPCDVCNDVRNIAQIDNLVSVNSTVEVDFIGQCNSETINGKYYSSSGGQGDFTKGVRLTKSGRGIICLYSTAKNDTISKIVPQLPQGAVVTTSKNDVDIIVTEYGKAELKGKTIQERTEALINIAHPKFREQLVFDATKMGFLPQKNFYVTT</sequence>